<dbReference type="RefSeq" id="WP_150682766.1">
    <property type="nucleotide sequence ID" value="NZ_CABPSI010000001.1"/>
</dbReference>
<dbReference type="Pfam" id="PF12697">
    <property type="entry name" value="Abhydrolase_6"/>
    <property type="match status" value="1"/>
</dbReference>
<dbReference type="InterPro" id="IPR050266">
    <property type="entry name" value="AB_hydrolase_sf"/>
</dbReference>
<evidence type="ECO:0000259" key="1">
    <source>
        <dbReference type="Pfam" id="PF12697"/>
    </source>
</evidence>
<evidence type="ECO:0000313" key="2">
    <source>
        <dbReference type="EMBL" id="VVD69717.1"/>
    </source>
</evidence>
<dbReference type="PANTHER" id="PTHR43798:SF29">
    <property type="entry name" value="AB HYDROLASE-1 DOMAIN-CONTAINING PROTEIN"/>
    <property type="match status" value="1"/>
</dbReference>
<dbReference type="EC" id="3.1.1.24" evidence="2"/>
<sequence length="256" mass="27438">MSTERPPLLMLPGLLCDQVAWAATAALLPEFDCRVPAWGALDTIEAMARHVLATVTEPRFAVAGHSMGGRIALEVVRLAPARVTHLALLDTGYQALPEGEAAEKERAGRAALLARSREAGMRAMGQVWATGMVHPDQIGTPLFDAILDMIERSHPDQFAAQIHALLGRPDATPQLAGIQCPTLVLCGRQDMWSPLARHEIMAGMIPHATLCVIEESGHMSPMERPQAVAAALRAWLATTPSDPDSNSDSDITARPA</sequence>
<reference evidence="2 3" key="1">
    <citation type="submission" date="2019-08" db="EMBL/GenBank/DDBJ databases">
        <authorList>
            <person name="Peeters C."/>
        </authorList>
    </citation>
    <scope>NUCLEOTIDE SEQUENCE [LARGE SCALE GENOMIC DNA]</scope>
    <source>
        <strain evidence="2 3">LMG 31115</strain>
    </source>
</reference>
<evidence type="ECO:0000313" key="3">
    <source>
        <dbReference type="Proteomes" id="UP000333828"/>
    </source>
</evidence>
<proteinExistence type="predicted"/>
<dbReference type="InterPro" id="IPR000073">
    <property type="entry name" value="AB_hydrolase_1"/>
</dbReference>
<dbReference type="Gene3D" id="3.40.50.1820">
    <property type="entry name" value="alpha/beta hydrolase"/>
    <property type="match status" value="1"/>
</dbReference>
<dbReference type="SUPFAM" id="SSF53474">
    <property type="entry name" value="alpha/beta-Hydrolases"/>
    <property type="match status" value="1"/>
</dbReference>
<dbReference type="EMBL" id="CABPSI010000001">
    <property type="protein sequence ID" value="VVD69717.1"/>
    <property type="molecule type" value="Genomic_DNA"/>
</dbReference>
<accession>A0A5E4S276</accession>
<name>A0A5E4S276_9BURK</name>
<dbReference type="PANTHER" id="PTHR43798">
    <property type="entry name" value="MONOACYLGLYCEROL LIPASE"/>
    <property type="match status" value="1"/>
</dbReference>
<dbReference type="GO" id="GO:0047570">
    <property type="term" value="F:3-oxoadipate enol-lactonase activity"/>
    <property type="evidence" value="ECO:0007669"/>
    <property type="project" value="UniProtKB-EC"/>
</dbReference>
<dbReference type="PRINTS" id="PR00111">
    <property type="entry name" value="ABHYDROLASE"/>
</dbReference>
<dbReference type="Proteomes" id="UP000333828">
    <property type="component" value="Unassembled WGS sequence"/>
</dbReference>
<dbReference type="InterPro" id="IPR029058">
    <property type="entry name" value="AB_hydrolase_fold"/>
</dbReference>
<organism evidence="2 3">
    <name type="scientific">Pandoraea iniqua</name>
    <dbReference type="NCBI Taxonomy" id="2508288"/>
    <lineage>
        <taxon>Bacteria</taxon>
        <taxon>Pseudomonadati</taxon>
        <taxon>Pseudomonadota</taxon>
        <taxon>Betaproteobacteria</taxon>
        <taxon>Burkholderiales</taxon>
        <taxon>Burkholderiaceae</taxon>
        <taxon>Pandoraea</taxon>
    </lineage>
</organism>
<keyword evidence="3" id="KW-1185">Reference proteome</keyword>
<gene>
    <name evidence="2" type="primary">catD_1</name>
    <name evidence="2" type="ORF">PIN31115_00534</name>
</gene>
<protein>
    <submittedName>
        <fullName evidence="2">3-oxoadipate enol-lactonase 2</fullName>
        <ecNumber evidence="2">3.1.1.24</ecNumber>
    </submittedName>
</protein>
<feature type="domain" description="AB hydrolase-1" evidence="1">
    <location>
        <begin position="37"/>
        <end position="231"/>
    </location>
</feature>
<keyword evidence="2" id="KW-0378">Hydrolase</keyword>
<dbReference type="AlphaFoldDB" id="A0A5E4S276"/>